<evidence type="ECO:0000313" key="2">
    <source>
        <dbReference type="EMBL" id="KAE8933164.1"/>
    </source>
</evidence>
<evidence type="ECO:0000313" key="9">
    <source>
        <dbReference type="Proteomes" id="UP000476176"/>
    </source>
</evidence>
<dbReference type="Proteomes" id="UP000476176">
    <property type="component" value="Unassembled WGS sequence"/>
</dbReference>
<evidence type="ECO:0000313" key="5">
    <source>
        <dbReference type="EMBL" id="KAE9214637.1"/>
    </source>
</evidence>
<evidence type="ECO:0000313" key="7">
    <source>
        <dbReference type="Proteomes" id="UP000440732"/>
    </source>
</evidence>
<dbReference type="AlphaFoldDB" id="A0A6A3U1Y6"/>
<keyword evidence="1" id="KW-0472">Membrane</keyword>
<gene>
    <name evidence="5" type="ORF">PF004_g14985</name>
    <name evidence="4" type="ORF">PF006_g9637</name>
    <name evidence="3" type="ORF">PF007_g15826</name>
    <name evidence="2" type="ORF">PF009_g16818</name>
</gene>
<evidence type="ECO:0000256" key="1">
    <source>
        <dbReference type="SAM" id="Phobius"/>
    </source>
</evidence>
<comment type="caution">
    <text evidence="4">The sequence shown here is derived from an EMBL/GenBank/DDBJ whole genome shotgun (WGS) entry which is preliminary data.</text>
</comment>
<name>A0A6A3U1Y6_9STRA</name>
<evidence type="ECO:0000313" key="3">
    <source>
        <dbReference type="EMBL" id="KAE9099569.1"/>
    </source>
</evidence>
<evidence type="ECO:0000313" key="4">
    <source>
        <dbReference type="EMBL" id="KAE9145506.1"/>
    </source>
</evidence>
<dbReference type="EMBL" id="QXFZ01000989">
    <property type="protein sequence ID" value="KAE9099569.1"/>
    <property type="molecule type" value="Genomic_DNA"/>
</dbReference>
<dbReference type="EMBL" id="QXGF01001041">
    <property type="protein sequence ID" value="KAE8933164.1"/>
    <property type="molecule type" value="Genomic_DNA"/>
</dbReference>
<reference evidence="6 7" key="1">
    <citation type="submission" date="2018-08" db="EMBL/GenBank/DDBJ databases">
        <title>Genomic investigation of the strawberry pathogen Phytophthora fragariae indicates pathogenicity is determined by transcriptional variation in three key races.</title>
        <authorList>
            <person name="Adams T.M."/>
            <person name="Armitage A.D."/>
            <person name="Sobczyk M.K."/>
            <person name="Bates H.J."/>
            <person name="Dunwell J.M."/>
            <person name="Nellist C.F."/>
            <person name="Harrison R.J."/>
        </authorList>
    </citation>
    <scope>NUCLEOTIDE SEQUENCE [LARGE SCALE GENOMIC DNA]</scope>
    <source>
        <strain evidence="5 9">BC-23</strain>
        <strain evidence="4 7">NOV-5</strain>
        <strain evidence="3 8">NOV-71</strain>
        <strain evidence="2 6">NOV-9</strain>
    </source>
</reference>
<dbReference type="Proteomes" id="UP000440732">
    <property type="component" value="Unassembled WGS sequence"/>
</dbReference>
<feature type="transmembrane region" description="Helical" evidence="1">
    <location>
        <begin position="26"/>
        <end position="45"/>
    </location>
</feature>
<organism evidence="4 7">
    <name type="scientific">Phytophthora fragariae</name>
    <dbReference type="NCBI Taxonomy" id="53985"/>
    <lineage>
        <taxon>Eukaryota</taxon>
        <taxon>Sar</taxon>
        <taxon>Stramenopiles</taxon>
        <taxon>Oomycota</taxon>
        <taxon>Peronosporomycetes</taxon>
        <taxon>Peronosporales</taxon>
        <taxon>Peronosporaceae</taxon>
        <taxon>Phytophthora</taxon>
    </lineage>
</organism>
<evidence type="ECO:0000313" key="6">
    <source>
        <dbReference type="Proteomes" id="UP000429523"/>
    </source>
</evidence>
<dbReference type="EMBL" id="QXGC01000979">
    <property type="protein sequence ID" value="KAE9214637.1"/>
    <property type="molecule type" value="Genomic_DNA"/>
</dbReference>
<feature type="transmembrane region" description="Helical" evidence="1">
    <location>
        <begin position="66"/>
        <end position="84"/>
    </location>
</feature>
<dbReference type="EMBL" id="QXGA01000466">
    <property type="protein sequence ID" value="KAE9145506.1"/>
    <property type="molecule type" value="Genomic_DNA"/>
</dbReference>
<protein>
    <submittedName>
        <fullName evidence="4">Uncharacterized protein</fullName>
    </submittedName>
</protein>
<proteinExistence type="predicted"/>
<keyword evidence="1" id="KW-1133">Transmembrane helix</keyword>
<dbReference type="Proteomes" id="UP000429523">
    <property type="component" value="Unassembled WGS sequence"/>
</dbReference>
<accession>A0A6A3U1Y6</accession>
<evidence type="ECO:0000313" key="8">
    <source>
        <dbReference type="Proteomes" id="UP000441208"/>
    </source>
</evidence>
<sequence>MHNAKYIVPFIGLSESEFWTSITNSAVYAVLEGCTLLFLFILVRAKFGFSTLYQLAFVLEKYWMSVQGKFVGSFTLIFVLNIVHQGTDLSLQFNWGQILKRPPCSQ</sequence>
<keyword evidence="1" id="KW-0812">Transmembrane</keyword>
<dbReference type="Proteomes" id="UP000441208">
    <property type="component" value="Unassembled WGS sequence"/>
</dbReference>